<dbReference type="OrthoDB" id="9807498at2"/>
<dbReference type="InterPro" id="IPR001539">
    <property type="entry name" value="Peptidase_U32"/>
</dbReference>
<comment type="similarity">
    <text evidence="3">Belongs to the peptidase U32 family.</text>
</comment>
<dbReference type="PANTHER" id="PTHR30217">
    <property type="entry name" value="PEPTIDASE U32 FAMILY"/>
    <property type="match status" value="1"/>
</dbReference>
<evidence type="ECO:0000256" key="1">
    <source>
        <dbReference type="ARBA" id="ARBA00022670"/>
    </source>
</evidence>
<dbReference type="InterPro" id="IPR051454">
    <property type="entry name" value="RNA/ubiquinone_mod_enzymes"/>
</dbReference>
<dbReference type="Gene3D" id="2.40.30.10">
    <property type="entry name" value="Translation factors"/>
    <property type="match status" value="1"/>
</dbReference>
<organism evidence="5 6">
    <name type="scientific">Acidilutibacter cellobiosedens</name>
    <dbReference type="NCBI Taxonomy" id="2507161"/>
    <lineage>
        <taxon>Bacteria</taxon>
        <taxon>Bacillati</taxon>
        <taxon>Bacillota</taxon>
        <taxon>Tissierellia</taxon>
        <taxon>Tissierellales</taxon>
        <taxon>Acidilutibacteraceae</taxon>
        <taxon>Acidilutibacter</taxon>
    </lineage>
</organism>
<feature type="domain" description="Peptidase family U32 C-terminal" evidence="4">
    <location>
        <begin position="322"/>
        <end position="404"/>
    </location>
</feature>
<evidence type="ECO:0000259" key="4">
    <source>
        <dbReference type="Pfam" id="PF16325"/>
    </source>
</evidence>
<dbReference type="Proteomes" id="UP000287969">
    <property type="component" value="Chromosome"/>
</dbReference>
<dbReference type="RefSeq" id="WP_128752665.1">
    <property type="nucleotide sequence ID" value="NZ_CP035282.1"/>
</dbReference>
<gene>
    <name evidence="5" type="ORF">EQM13_10775</name>
</gene>
<evidence type="ECO:0000256" key="3">
    <source>
        <dbReference type="ARBA" id="ARBA00038374"/>
    </source>
</evidence>
<keyword evidence="1" id="KW-0645">Protease</keyword>
<keyword evidence="2" id="KW-0378">Hydrolase</keyword>
<evidence type="ECO:0000313" key="6">
    <source>
        <dbReference type="Proteomes" id="UP000287969"/>
    </source>
</evidence>
<evidence type="ECO:0000256" key="2">
    <source>
        <dbReference type="ARBA" id="ARBA00022801"/>
    </source>
</evidence>
<dbReference type="GO" id="GO:0006508">
    <property type="term" value="P:proteolysis"/>
    <property type="evidence" value="ECO:0007669"/>
    <property type="project" value="UniProtKB-KW"/>
</dbReference>
<accession>A0A410QDH0</accession>
<dbReference type="PANTHER" id="PTHR30217:SF6">
    <property type="entry name" value="TRNA HYDROXYLATION PROTEIN P"/>
    <property type="match status" value="1"/>
</dbReference>
<dbReference type="Pfam" id="PF01136">
    <property type="entry name" value="Peptidase_U32"/>
    <property type="match status" value="1"/>
</dbReference>
<proteinExistence type="inferred from homology"/>
<dbReference type="EMBL" id="CP035282">
    <property type="protein sequence ID" value="QAT62035.1"/>
    <property type="molecule type" value="Genomic_DNA"/>
</dbReference>
<name>A0A410QDH0_9FIRM</name>
<dbReference type="PROSITE" id="PS01276">
    <property type="entry name" value="PEPTIDASE_U32"/>
    <property type="match status" value="1"/>
</dbReference>
<dbReference type="KEGG" id="spoa:EQM13_10775"/>
<dbReference type="InterPro" id="IPR032525">
    <property type="entry name" value="Peptidase_U32_C"/>
</dbReference>
<dbReference type="Pfam" id="PF16325">
    <property type="entry name" value="Peptidase_U32_C"/>
    <property type="match status" value="1"/>
</dbReference>
<dbReference type="AlphaFoldDB" id="A0A410QDH0"/>
<keyword evidence="6" id="KW-1185">Reference proteome</keyword>
<protein>
    <submittedName>
        <fullName evidence="5">U32 family peptidase</fullName>
    </submittedName>
</protein>
<evidence type="ECO:0000313" key="5">
    <source>
        <dbReference type="EMBL" id="QAT62035.1"/>
    </source>
</evidence>
<reference evidence="6" key="1">
    <citation type="submission" date="2019-01" db="EMBL/GenBank/DDBJ databases">
        <title>Draft genomes of a novel of Sporanaerobacter strains.</title>
        <authorList>
            <person name="Ma S."/>
        </authorList>
    </citation>
    <scope>NUCLEOTIDE SEQUENCE [LARGE SCALE GENOMIC DNA]</scope>
    <source>
        <strain evidence="6">NJN-17</strain>
    </source>
</reference>
<dbReference type="GO" id="GO:0008233">
    <property type="term" value="F:peptidase activity"/>
    <property type="evidence" value="ECO:0007669"/>
    <property type="project" value="UniProtKB-KW"/>
</dbReference>
<sequence length="413" mass="47832">MIKPELLAPAGDLEKLKMAVIYGADAVYLGGESFGLRKASKNFTLKEMKEGIDFAHERDRKVYVTLNIIPHDEDLIGIEEYLKDLRKIKVDGVLVADPGMFVKVRNTIQDMPIHLSTQASATNYETVMFWYNLGVRRIVLARELSLNEIKGIIKRIPEDLEIETFVHGAMCISYSGRCLLSNYMAGRDSNRGGCAHPCRWKYFLMEEERKGQYFPVYEDDKGTFIFNSKDLCMIEHIPELVKAGISSFKIEGRVKSQYYVATVVRSYRMALDEYLKDPNNYVYKPQWLDEIKKASYRDFTTGFYFNKPSGKDQVYTSSSYIRNYDFVGLVLDYDDKTRLATVSQRNRMFVGDEIEIFGPNKDFVTQRIEKMWNEFGEEIEVAPHPEQIVKIEMKQRVEPWDIIRKDRGSDSIG</sequence>